<proteinExistence type="predicted"/>
<dbReference type="Proteomes" id="UP000078561">
    <property type="component" value="Unassembled WGS sequence"/>
</dbReference>
<keyword evidence="3" id="KW-1185">Reference proteome</keyword>
<reference evidence="2" key="1">
    <citation type="submission" date="2016-04" db="EMBL/GenBank/DDBJ databases">
        <authorList>
            <person name="Evans L.H."/>
            <person name="Alamgir A."/>
            <person name="Owens N."/>
            <person name="Weber N.D."/>
            <person name="Virtaneva K."/>
            <person name="Barbian K."/>
            <person name="Babar A."/>
            <person name="Rosenke K."/>
        </authorList>
    </citation>
    <scope>NUCLEOTIDE SEQUENCE [LARGE SCALE GENOMIC DNA]</scope>
    <source>
        <strain evidence="2">CBS 101.48</strain>
    </source>
</reference>
<accession>A0A163JF46</accession>
<dbReference type="AlphaFoldDB" id="A0A163JF46"/>
<feature type="compositionally biased region" description="Polar residues" evidence="1">
    <location>
        <begin position="1"/>
        <end position="20"/>
    </location>
</feature>
<evidence type="ECO:0000256" key="1">
    <source>
        <dbReference type="SAM" id="MobiDB-lite"/>
    </source>
</evidence>
<evidence type="ECO:0000313" key="3">
    <source>
        <dbReference type="Proteomes" id="UP000078561"/>
    </source>
</evidence>
<gene>
    <name evidence="2" type="primary">ABSGL_04564.1 scaffold 5475</name>
</gene>
<name>A0A163JF46_ABSGL</name>
<protein>
    <submittedName>
        <fullName evidence="2">Uncharacterized protein</fullName>
    </submittedName>
</protein>
<dbReference type="InParanoid" id="A0A163JF46"/>
<dbReference type="EMBL" id="LT552383">
    <property type="protein sequence ID" value="SAL98993.1"/>
    <property type="molecule type" value="Genomic_DNA"/>
</dbReference>
<organism evidence="2">
    <name type="scientific">Absidia glauca</name>
    <name type="common">Pin mould</name>
    <dbReference type="NCBI Taxonomy" id="4829"/>
    <lineage>
        <taxon>Eukaryota</taxon>
        <taxon>Fungi</taxon>
        <taxon>Fungi incertae sedis</taxon>
        <taxon>Mucoromycota</taxon>
        <taxon>Mucoromycotina</taxon>
        <taxon>Mucoromycetes</taxon>
        <taxon>Mucorales</taxon>
        <taxon>Cunninghamellaceae</taxon>
        <taxon>Absidia</taxon>
    </lineage>
</organism>
<sequence>MLGTIEPTSKYNTHAKTQVPKSPEPTPHIIFKLRQIAREPTYLSKLPIQHISPGNAPRPLILPLKQPAGAQFWTEPGNGTEYGARKYDMVIH</sequence>
<evidence type="ECO:0000313" key="2">
    <source>
        <dbReference type="EMBL" id="SAL98993.1"/>
    </source>
</evidence>
<feature type="region of interest" description="Disordered" evidence="1">
    <location>
        <begin position="1"/>
        <end position="26"/>
    </location>
</feature>